<sequence length="234" mass="26738">MTQMWNKIKKNLIVLIEGVLNSIFNSVDEFPLKLKEVMSLVRQGCKDIFEEGDDTMPYTCISCFIFLRYFVAAILGPSLFGFTKERPSLMSERALTLVAKTIQNLANFCDFGAKESYLTPLNPFLGEQSDKMKEFLDSLIERGSRIRGGTQKRNEEEEIQKINPLKEMATLHVQLIEYLPAMRTEAQKDTKQKKLLTELTGILEGITRKVNDFREKNSSGEEASHVYKSFECIG</sequence>
<dbReference type="InterPro" id="IPR008936">
    <property type="entry name" value="Rho_GTPase_activation_prot"/>
</dbReference>
<dbReference type="Gene3D" id="1.10.506.10">
    <property type="entry name" value="GTPase Activation - p120gap, domain 1"/>
    <property type="match status" value="1"/>
</dbReference>
<keyword evidence="2" id="KW-0812">Transmembrane</keyword>
<dbReference type="PANTHER" id="PTHR10194:SF60">
    <property type="entry name" value="RAS GTPASE-ACTIVATING PROTEIN RASKOL"/>
    <property type="match status" value="1"/>
</dbReference>
<feature type="domain" description="Ras-GAP" evidence="3">
    <location>
        <begin position="1"/>
        <end position="107"/>
    </location>
</feature>
<evidence type="ECO:0000259" key="3">
    <source>
        <dbReference type="PROSITE" id="PS50018"/>
    </source>
</evidence>
<accession>A0A7S4PLP7</accession>
<name>A0A7S4PLP7_9EUKA</name>
<organism evidence="4">
    <name type="scientific">Paramoeba aestuarina</name>
    <dbReference type="NCBI Taxonomy" id="180227"/>
    <lineage>
        <taxon>Eukaryota</taxon>
        <taxon>Amoebozoa</taxon>
        <taxon>Discosea</taxon>
        <taxon>Flabellinia</taxon>
        <taxon>Dactylopodida</taxon>
        <taxon>Paramoebidae</taxon>
        <taxon>Paramoeba</taxon>
    </lineage>
</organism>
<protein>
    <recommendedName>
        <fullName evidence="3">Ras-GAP domain-containing protein</fullName>
    </recommendedName>
</protein>
<keyword evidence="1" id="KW-0343">GTPase activation</keyword>
<gene>
    <name evidence="4" type="ORF">NAES01612_LOCUS25130</name>
</gene>
<dbReference type="SMART" id="SM00323">
    <property type="entry name" value="RasGAP"/>
    <property type="match status" value="1"/>
</dbReference>
<dbReference type="GO" id="GO:0005096">
    <property type="term" value="F:GTPase activator activity"/>
    <property type="evidence" value="ECO:0007669"/>
    <property type="project" value="UniProtKB-KW"/>
</dbReference>
<keyword evidence="2" id="KW-1133">Transmembrane helix</keyword>
<dbReference type="AlphaFoldDB" id="A0A7S4PLP7"/>
<evidence type="ECO:0000256" key="1">
    <source>
        <dbReference type="ARBA" id="ARBA00022468"/>
    </source>
</evidence>
<dbReference type="InterPro" id="IPR039360">
    <property type="entry name" value="Ras_GTPase"/>
</dbReference>
<dbReference type="InterPro" id="IPR001936">
    <property type="entry name" value="RasGAP_dom"/>
</dbReference>
<evidence type="ECO:0000313" key="4">
    <source>
        <dbReference type="EMBL" id="CAE2338345.1"/>
    </source>
</evidence>
<dbReference type="SUPFAM" id="SSF48350">
    <property type="entry name" value="GTPase activation domain, GAP"/>
    <property type="match status" value="1"/>
</dbReference>
<reference evidence="4" key="1">
    <citation type="submission" date="2021-01" db="EMBL/GenBank/DDBJ databases">
        <authorList>
            <person name="Corre E."/>
            <person name="Pelletier E."/>
            <person name="Niang G."/>
            <person name="Scheremetjew M."/>
            <person name="Finn R."/>
            <person name="Kale V."/>
            <person name="Holt S."/>
            <person name="Cochrane G."/>
            <person name="Meng A."/>
            <person name="Brown T."/>
            <person name="Cohen L."/>
        </authorList>
    </citation>
    <scope>NUCLEOTIDE SEQUENCE</scope>
    <source>
        <strain evidence="4">SoJaBio B1-5/56/2</strain>
    </source>
</reference>
<evidence type="ECO:0000256" key="2">
    <source>
        <dbReference type="SAM" id="Phobius"/>
    </source>
</evidence>
<dbReference type="PANTHER" id="PTHR10194">
    <property type="entry name" value="RAS GTPASE-ACTIVATING PROTEINS"/>
    <property type="match status" value="1"/>
</dbReference>
<keyword evidence="2" id="KW-0472">Membrane</keyword>
<dbReference type="EMBL" id="HBKR01038501">
    <property type="protein sequence ID" value="CAE2338345.1"/>
    <property type="molecule type" value="Transcribed_RNA"/>
</dbReference>
<feature type="transmembrane region" description="Helical" evidence="2">
    <location>
        <begin position="56"/>
        <end position="83"/>
    </location>
</feature>
<dbReference type="PROSITE" id="PS50018">
    <property type="entry name" value="RAS_GTPASE_ACTIV_2"/>
    <property type="match status" value="1"/>
</dbReference>
<proteinExistence type="predicted"/>
<dbReference type="Pfam" id="PF00616">
    <property type="entry name" value="RasGAP"/>
    <property type="match status" value="1"/>
</dbReference>